<evidence type="ECO:0000256" key="17">
    <source>
        <dbReference type="PIRSR" id="PIRSR000167-2"/>
    </source>
</evidence>
<dbReference type="GO" id="GO:0051989">
    <property type="term" value="F:coproporphyrinogen dehydrogenase activity"/>
    <property type="evidence" value="ECO:0007669"/>
    <property type="project" value="UniProtKB-EC"/>
</dbReference>
<dbReference type="GO" id="GO:0051539">
    <property type="term" value="F:4 iron, 4 sulfur cluster binding"/>
    <property type="evidence" value="ECO:0007669"/>
    <property type="project" value="UniProtKB-KW"/>
</dbReference>
<name>A0A5C8PCR8_9HYPH</name>
<evidence type="ECO:0000256" key="7">
    <source>
        <dbReference type="ARBA" id="ARBA00022691"/>
    </source>
</evidence>
<feature type="binding site" evidence="16">
    <location>
        <position position="108"/>
    </location>
    <ligand>
        <name>S-adenosyl-L-methionine</name>
        <dbReference type="ChEBI" id="CHEBI:59789"/>
        <label>1</label>
    </ligand>
</feature>
<gene>
    <name evidence="19" type="primary">hemN</name>
    <name evidence="19" type="ORF">FHP25_29145</name>
</gene>
<keyword evidence="10 15" id="KW-0408">Iron</keyword>
<dbReference type="Pfam" id="PF06969">
    <property type="entry name" value="HemN_C"/>
    <property type="match status" value="1"/>
</dbReference>
<comment type="catalytic activity">
    <reaction evidence="14 15">
        <text>coproporphyrinogen III + 2 S-adenosyl-L-methionine = protoporphyrinogen IX + 2 5'-deoxyadenosine + 2 L-methionine + 2 CO2</text>
        <dbReference type="Rhea" id="RHEA:15425"/>
        <dbReference type="ChEBI" id="CHEBI:16526"/>
        <dbReference type="ChEBI" id="CHEBI:17319"/>
        <dbReference type="ChEBI" id="CHEBI:57307"/>
        <dbReference type="ChEBI" id="CHEBI:57309"/>
        <dbReference type="ChEBI" id="CHEBI:57844"/>
        <dbReference type="ChEBI" id="CHEBI:59789"/>
        <dbReference type="EC" id="1.3.98.3"/>
    </reaction>
</comment>
<dbReference type="InterPro" id="IPR023404">
    <property type="entry name" value="rSAM_horseshoe"/>
</dbReference>
<dbReference type="Gene3D" id="1.10.10.920">
    <property type="match status" value="1"/>
</dbReference>
<comment type="subunit">
    <text evidence="4">Monomer.</text>
</comment>
<dbReference type="SFLD" id="SFLDS00029">
    <property type="entry name" value="Radical_SAM"/>
    <property type="match status" value="1"/>
</dbReference>
<proteinExistence type="inferred from homology"/>
<comment type="caution">
    <text evidence="19">The sequence shown here is derived from an EMBL/GenBank/DDBJ whole genome shotgun (WGS) entry which is preliminary data.</text>
</comment>
<feature type="binding site" evidence="16">
    <location>
        <position position="325"/>
    </location>
    <ligand>
        <name>S-adenosyl-L-methionine</name>
        <dbReference type="ChEBI" id="CHEBI:59789"/>
        <label>1</label>
    </ligand>
</feature>
<dbReference type="InterPro" id="IPR010723">
    <property type="entry name" value="HemN_C"/>
</dbReference>
<dbReference type="InterPro" id="IPR058240">
    <property type="entry name" value="rSAM_sf"/>
</dbReference>
<feature type="binding site" evidence="16">
    <location>
        <position position="168"/>
    </location>
    <ligand>
        <name>S-adenosyl-L-methionine</name>
        <dbReference type="ChEBI" id="CHEBI:59789"/>
        <label>2</label>
    </ligand>
</feature>
<accession>A0A5C8PCR8</accession>
<protein>
    <recommendedName>
        <fullName evidence="15">Coproporphyrinogen-III oxidase</fullName>
        <ecNumber evidence="15">1.3.98.3</ecNumber>
    </recommendedName>
</protein>
<feature type="binding site" evidence="16">
    <location>
        <begin position="63"/>
        <end position="65"/>
    </location>
    <ligand>
        <name>S-adenosyl-L-methionine</name>
        <dbReference type="ChEBI" id="CHEBI:59789"/>
        <label>2</label>
    </ligand>
</feature>
<evidence type="ECO:0000259" key="18">
    <source>
        <dbReference type="PROSITE" id="PS51918"/>
    </source>
</evidence>
<dbReference type="GO" id="GO:0046872">
    <property type="term" value="F:metal ion binding"/>
    <property type="evidence" value="ECO:0007669"/>
    <property type="project" value="UniProtKB-KW"/>
</dbReference>
<evidence type="ECO:0000256" key="10">
    <source>
        <dbReference type="ARBA" id="ARBA00023004"/>
    </source>
</evidence>
<dbReference type="Gene3D" id="3.80.30.20">
    <property type="entry name" value="tm_1862 like domain"/>
    <property type="match status" value="1"/>
</dbReference>
<comment type="similarity">
    <text evidence="3 15">Belongs to the anaerobic coproporphyrinogen-III oxidase family.</text>
</comment>
<keyword evidence="20" id="KW-1185">Reference proteome</keyword>
<evidence type="ECO:0000256" key="8">
    <source>
        <dbReference type="ARBA" id="ARBA00022723"/>
    </source>
</evidence>
<dbReference type="OrthoDB" id="9808022at2"/>
<evidence type="ECO:0000256" key="6">
    <source>
        <dbReference type="ARBA" id="ARBA00022490"/>
    </source>
</evidence>
<keyword evidence="8 15" id="KW-0479">Metal-binding</keyword>
<feature type="binding site" evidence="16">
    <location>
        <begin position="109"/>
        <end position="110"/>
    </location>
    <ligand>
        <name>S-adenosyl-L-methionine</name>
        <dbReference type="ChEBI" id="CHEBI:59789"/>
        <label>2</label>
    </ligand>
</feature>
<reference evidence="19 20" key="1">
    <citation type="submission" date="2019-06" db="EMBL/GenBank/DDBJ databases">
        <title>New taxonomy in bacterial strain CC-CFT640, isolated from vineyard.</title>
        <authorList>
            <person name="Lin S.-Y."/>
            <person name="Tsai C.-F."/>
            <person name="Young C.-C."/>
        </authorList>
    </citation>
    <scope>NUCLEOTIDE SEQUENCE [LARGE SCALE GENOMIC DNA]</scope>
    <source>
        <strain evidence="19 20">CC-CFT640</strain>
    </source>
</reference>
<dbReference type="RefSeq" id="WP_147850518.1">
    <property type="nucleotide sequence ID" value="NZ_VDUZ01000041.1"/>
</dbReference>
<evidence type="ECO:0000256" key="2">
    <source>
        <dbReference type="ARBA" id="ARBA00004785"/>
    </source>
</evidence>
<evidence type="ECO:0000256" key="13">
    <source>
        <dbReference type="ARBA" id="ARBA00024295"/>
    </source>
</evidence>
<dbReference type="EMBL" id="VDUZ01000041">
    <property type="protein sequence ID" value="TXL71606.1"/>
    <property type="molecule type" value="Genomic_DNA"/>
</dbReference>
<dbReference type="UniPathway" id="UPA00251">
    <property type="reaction ID" value="UER00323"/>
</dbReference>
<dbReference type="PROSITE" id="PS51918">
    <property type="entry name" value="RADICAL_SAM"/>
    <property type="match status" value="1"/>
</dbReference>
<evidence type="ECO:0000256" key="16">
    <source>
        <dbReference type="PIRSR" id="PIRSR000167-1"/>
    </source>
</evidence>
<sequence>MQHQASPQRYERAVPRYTSYPTAAQFHAGVDGSIYGEWLRTLPGGQPIALYAHVPFCRSICWYCACHTRVARQLSQIEAYAGLLERELDLLAADLGEGRKLMAMQLGGGTPTELGGKALLRIVNHVMSRFTPVSDVEISIETDPRYVTPDLVDILAAAGVTRVSIGVQDFDPAVQRGINRIQPEAMTADCMRMLRTAGIERINVDLVYGLPHQTLGTLAATLATTVRLRPSRVAVFGYAHVPWMAKRQRAIDEAALPDTGQRHAMACLVAEILTKAGYRQIGLDHYALPGDPLAIAADTGRLRRNFQGYTDIQADTFIGIGATAISSLPGGLAQNTGALDAYEAAIRDRRYATARGVHMTSNDLLVADVIERLMCEFEADLPHIARRHGMPEDIFDDDVRRLQSFADEGLIALQDGRLRVTEAGRLAVRLICAAFDHHLPTSDARHSRAI</sequence>
<feature type="binding site" evidence="17">
    <location>
        <position position="57"/>
    </location>
    <ligand>
        <name>[4Fe-4S] cluster</name>
        <dbReference type="ChEBI" id="CHEBI:49883"/>
        <note>4Fe-4S-S-AdoMet</note>
    </ligand>
</feature>
<keyword evidence="6 15" id="KW-0963">Cytoplasm</keyword>
<comment type="function">
    <text evidence="13">Involved in the heme biosynthesis. Catalyzes the anaerobic oxidative decarboxylation of propionate groups of rings A and B of coproporphyrinogen III to yield the vinyl groups in protoporphyrinogen IX.</text>
</comment>
<dbReference type="InterPro" id="IPR007197">
    <property type="entry name" value="rSAM"/>
</dbReference>
<evidence type="ECO:0000256" key="5">
    <source>
        <dbReference type="ARBA" id="ARBA00022485"/>
    </source>
</evidence>
<feature type="binding site" evidence="16">
    <location>
        <position position="205"/>
    </location>
    <ligand>
        <name>S-adenosyl-L-methionine</name>
        <dbReference type="ChEBI" id="CHEBI:59789"/>
        <label>2</label>
    </ligand>
</feature>
<evidence type="ECO:0000256" key="15">
    <source>
        <dbReference type="PIRNR" id="PIRNR000167"/>
    </source>
</evidence>
<feature type="binding site" evidence="17">
    <location>
        <position position="64"/>
    </location>
    <ligand>
        <name>[4Fe-4S] cluster</name>
        <dbReference type="ChEBI" id="CHEBI:49883"/>
        <note>4Fe-4S-S-AdoMet</note>
    </ligand>
</feature>
<feature type="domain" description="Radical SAM core" evidence="18">
    <location>
        <begin position="42"/>
        <end position="284"/>
    </location>
</feature>
<dbReference type="Pfam" id="PF04055">
    <property type="entry name" value="Radical_SAM"/>
    <property type="match status" value="1"/>
</dbReference>
<dbReference type="GO" id="GO:0004109">
    <property type="term" value="F:coproporphyrinogen oxidase activity"/>
    <property type="evidence" value="ECO:0007669"/>
    <property type="project" value="InterPro"/>
</dbReference>
<feature type="binding site" evidence="17">
    <location>
        <position position="61"/>
    </location>
    <ligand>
        <name>[4Fe-4S] cluster</name>
        <dbReference type="ChEBI" id="CHEBI:49883"/>
        <note>4Fe-4S-S-AdoMet</note>
    </ligand>
</feature>
<evidence type="ECO:0000256" key="12">
    <source>
        <dbReference type="ARBA" id="ARBA00023244"/>
    </source>
</evidence>
<evidence type="ECO:0000313" key="19">
    <source>
        <dbReference type="EMBL" id="TXL71606.1"/>
    </source>
</evidence>
<dbReference type="SUPFAM" id="SSF102114">
    <property type="entry name" value="Radical SAM enzymes"/>
    <property type="match status" value="1"/>
</dbReference>
<dbReference type="PIRSF" id="PIRSF000167">
    <property type="entry name" value="HemN"/>
    <property type="match status" value="1"/>
</dbReference>
<keyword evidence="12 15" id="KW-0627">Porphyrin biosynthesis</keyword>
<dbReference type="EC" id="1.3.98.3" evidence="15"/>
<dbReference type="InterPro" id="IPR034505">
    <property type="entry name" value="Coproporphyrinogen-III_oxidase"/>
</dbReference>
<evidence type="ECO:0000256" key="1">
    <source>
        <dbReference type="ARBA" id="ARBA00004496"/>
    </source>
</evidence>
<keyword evidence="7 15" id="KW-0949">S-adenosyl-L-methionine</keyword>
<dbReference type="PANTHER" id="PTHR13932:SF6">
    <property type="entry name" value="OXYGEN-INDEPENDENT COPROPORPHYRINOGEN III OXIDASE"/>
    <property type="match status" value="1"/>
</dbReference>
<dbReference type="PANTHER" id="PTHR13932">
    <property type="entry name" value="COPROPORPHYRINIGEN III OXIDASE"/>
    <property type="match status" value="1"/>
</dbReference>
<dbReference type="GO" id="GO:0005737">
    <property type="term" value="C:cytoplasm"/>
    <property type="evidence" value="ECO:0007669"/>
    <property type="project" value="UniProtKB-SubCell"/>
</dbReference>
<comment type="cofactor">
    <cofactor evidence="15 17">
        <name>[4Fe-4S] cluster</name>
        <dbReference type="ChEBI" id="CHEBI:49883"/>
    </cofactor>
    <text evidence="15 17">Binds 1 [4Fe-4S] cluster. The cluster is coordinated with 3 cysteines and an exchangeable S-adenosyl-L-methionine.</text>
</comment>
<dbReference type="InterPro" id="IPR006638">
    <property type="entry name" value="Elp3/MiaA/NifB-like_rSAM"/>
</dbReference>
<dbReference type="NCBIfam" id="TIGR00538">
    <property type="entry name" value="hemN"/>
    <property type="match status" value="1"/>
</dbReference>
<keyword evidence="11 15" id="KW-0411">Iron-sulfur</keyword>
<evidence type="ECO:0000256" key="14">
    <source>
        <dbReference type="ARBA" id="ARBA00048321"/>
    </source>
</evidence>
<dbReference type="SFLD" id="SFLDG01065">
    <property type="entry name" value="anaerobic_coproporphyrinogen-I"/>
    <property type="match status" value="1"/>
</dbReference>
<keyword evidence="5 15" id="KW-0004">4Fe-4S</keyword>
<feature type="binding site" evidence="16">
    <location>
        <position position="141"/>
    </location>
    <ligand>
        <name>S-adenosyl-L-methionine</name>
        <dbReference type="ChEBI" id="CHEBI:59789"/>
        <label>1</label>
    </ligand>
</feature>
<feature type="binding site" evidence="16">
    <location>
        <position position="239"/>
    </location>
    <ligand>
        <name>S-adenosyl-L-methionine</name>
        <dbReference type="ChEBI" id="CHEBI:59789"/>
        <label>2</label>
    </ligand>
</feature>
<comment type="pathway">
    <text evidence="2 15">Porphyrin-containing compound metabolism; protoporphyrin-IX biosynthesis; protoporphyrinogen-IX from coproporphyrinogen-III (AdoMet route): step 1/1.</text>
</comment>
<dbReference type="CDD" id="cd01335">
    <property type="entry name" value="Radical_SAM"/>
    <property type="match status" value="1"/>
</dbReference>
<evidence type="ECO:0000256" key="4">
    <source>
        <dbReference type="ARBA" id="ARBA00011245"/>
    </source>
</evidence>
<comment type="subcellular location">
    <subcellularLocation>
        <location evidence="1 15">Cytoplasm</location>
    </subcellularLocation>
</comment>
<dbReference type="SMART" id="SM00729">
    <property type="entry name" value="Elp3"/>
    <property type="match status" value="1"/>
</dbReference>
<organism evidence="19 20">
    <name type="scientific">Vineibacter terrae</name>
    <dbReference type="NCBI Taxonomy" id="2586908"/>
    <lineage>
        <taxon>Bacteria</taxon>
        <taxon>Pseudomonadati</taxon>
        <taxon>Pseudomonadota</taxon>
        <taxon>Alphaproteobacteria</taxon>
        <taxon>Hyphomicrobiales</taxon>
        <taxon>Vineibacter</taxon>
    </lineage>
</organism>
<evidence type="ECO:0000256" key="11">
    <source>
        <dbReference type="ARBA" id="ARBA00023014"/>
    </source>
</evidence>
<evidence type="ECO:0000313" key="20">
    <source>
        <dbReference type="Proteomes" id="UP000321638"/>
    </source>
</evidence>
<dbReference type="InterPro" id="IPR004558">
    <property type="entry name" value="Coprogen_oxidase_HemN"/>
</dbReference>
<keyword evidence="9 15" id="KW-0560">Oxidoreductase</keyword>
<feature type="binding site" evidence="16">
    <location>
        <position position="180"/>
    </location>
    <ligand>
        <name>S-adenosyl-L-methionine</name>
        <dbReference type="ChEBI" id="CHEBI:59789"/>
        <label>2</label>
    </ligand>
</feature>
<dbReference type="GO" id="GO:0006782">
    <property type="term" value="P:protoporphyrinogen IX biosynthetic process"/>
    <property type="evidence" value="ECO:0007669"/>
    <property type="project" value="UniProtKB-UniPathway"/>
</dbReference>
<evidence type="ECO:0000256" key="9">
    <source>
        <dbReference type="ARBA" id="ARBA00023002"/>
    </source>
</evidence>
<dbReference type="AlphaFoldDB" id="A0A5C8PCR8"/>
<dbReference type="Proteomes" id="UP000321638">
    <property type="component" value="Unassembled WGS sequence"/>
</dbReference>
<evidence type="ECO:0000256" key="3">
    <source>
        <dbReference type="ARBA" id="ARBA00005493"/>
    </source>
</evidence>
<feature type="binding site" evidence="16">
    <location>
        <position position="51"/>
    </location>
    <ligand>
        <name>S-adenosyl-L-methionine</name>
        <dbReference type="ChEBI" id="CHEBI:59789"/>
        <label>1</label>
    </ligand>
</feature>